<comment type="caution">
    <text evidence="2">The sequence shown here is derived from an EMBL/GenBank/DDBJ whole genome shotgun (WGS) entry which is preliminary data.</text>
</comment>
<name>A0A916S408_9HYPH</name>
<keyword evidence="1" id="KW-0812">Transmembrane</keyword>
<evidence type="ECO:0000313" key="3">
    <source>
        <dbReference type="Proteomes" id="UP000636264"/>
    </source>
</evidence>
<keyword evidence="1" id="KW-1133">Transmembrane helix</keyword>
<sequence length="430" mass="48876">MLKTTDPKRKRFFGDSNLKPNGVTVFLYGRLFDPLIQGNFWVFIKGIQERTPGQYHFRIVSYEDAERPLTDAQLKQVQEMEAIGVSWSPLKWHPGQGVISKVTDLISGFFAVTRERLKGNKHVIAYGSVAASFCYLYSLLLGVKLFLYSYEPHSEYARDNGILSEQSLQYRVLHFLERKAANAAAVISSGTVFMKRRLLDDWAVTGEFFKIPSVTDNQKFAFNGALRAHRRAELGLDPQRKVIFYPGKFGGLYYAREITQMFRWLLDEDPDLFFLVLSPQSAESIRSLFAECNVPESSYKVDKADYENIEQWFWVADFGIIAVPPGDSKKFISNIKVGEYLCAGLPFLITRGVSEDSIVAADCQVGVVVDGFTREAIRDAWPSIRSFLEMDPVQRRAHCTKVGLEYRGFQTLQARFETALSALVGRDRVL</sequence>
<accession>A0A916S408</accession>
<dbReference type="EMBL" id="BMIF01000026">
    <property type="protein sequence ID" value="GGA82373.1"/>
    <property type="molecule type" value="Genomic_DNA"/>
</dbReference>
<gene>
    <name evidence="2" type="ORF">GCM10011385_40740</name>
</gene>
<dbReference type="RefSeq" id="WP_188722952.1">
    <property type="nucleotide sequence ID" value="NZ_BMIF01000026.1"/>
</dbReference>
<evidence type="ECO:0000313" key="2">
    <source>
        <dbReference type="EMBL" id="GGA82373.1"/>
    </source>
</evidence>
<reference evidence="2" key="1">
    <citation type="journal article" date="2014" name="Int. J. Syst. Evol. Microbiol.">
        <title>Complete genome sequence of Corynebacterium casei LMG S-19264T (=DSM 44701T), isolated from a smear-ripened cheese.</title>
        <authorList>
            <consortium name="US DOE Joint Genome Institute (JGI-PGF)"/>
            <person name="Walter F."/>
            <person name="Albersmeier A."/>
            <person name="Kalinowski J."/>
            <person name="Ruckert C."/>
        </authorList>
    </citation>
    <scope>NUCLEOTIDE SEQUENCE</scope>
    <source>
        <strain evidence="2">CGMCC 1.15320</strain>
    </source>
</reference>
<dbReference type="SUPFAM" id="SSF53756">
    <property type="entry name" value="UDP-Glycosyltransferase/glycogen phosphorylase"/>
    <property type="match status" value="1"/>
</dbReference>
<evidence type="ECO:0000256" key="1">
    <source>
        <dbReference type="SAM" id="Phobius"/>
    </source>
</evidence>
<proteinExistence type="predicted"/>
<protein>
    <recommendedName>
        <fullName evidence="4">Glycosyltransferase subfamily 4-like N-terminal domain-containing protein</fullName>
    </recommendedName>
</protein>
<feature type="transmembrane region" description="Helical" evidence="1">
    <location>
        <begin position="123"/>
        <end position="148"/>
    </location>
</feature>
<keyword evidence="3" id="KW-1185">Reference proteome</keyword>
<evidence type="ECO:0008006" key="4">
    <source>
        <dbReference type="Google" id="ProtNLM"/>
    </source>
</evidence>
<keyword evidence="1" id="KW-0472">Membrane</keyword>
<dbReference type="AlphaFoldDB" id="A0A916S408"/>
<organism evidence="2 3">
    <name type="scientific">Nitratireductor aestuarii</name>
    <dbReference type="NCBI Taxonomy" id="1735103"/>
    <lineage>
        <taxon>Bacteria</taxon>
        <taxon>Pseudomonadati</taxon>
        <taxon>Pseudomonadota</taxon>
        <taxon>Alphaproteobacteria</taxon>
        <taxon>Hyphomicrobiales</taxon>
        <taxon>Phyllobacteriaceae</taxon>
        <taxon>Nitratireductor</taxon>
    </lineage>
</organism>
<dbReference type="Proteomes" id="UP000636264">
    <property type="component" value="Unassembled WGS sequence"/>
</dbReference>
<dbReference type="Gene3D" id="3.40.50.2000">
    <property type="entry name" value="Glycogen Phosphorylase B"/>
    <property type="match status" value="1"/>
</dbReference>
<reference evidence="2" key="2">
    <citation type="submission" date="2020-09" db="EMBL/GenBank/DDBJ databases">
        <authorList>
            <person name="Sun Q."/>
            <person name="Zhou Y."/>
        </authorList>
    </citation>
    <scope>NUCLEOTIDE SEQUENCE</scope>
    <source>
        <strain evidence="2">CGMCC 1.15320</strain>
    </source>
</reference>